<dbReference type="SMART" id="SM01086">
    <property type="entry name" value="ClpB_D2-small"/>
    <property type="match status" value="1"/>
</dbReference>
<dbReference type="GO" id="GO:0005524">
    <property type="term" value="F:ATP binding"/>
    <property type="evidence" value="ECO:0007669"/>
    <property type="project" value="UniProtKB-KW"/>
</dbReference>
<dbReference type="PANTHER" id="PTHR11638:SF111">
    <property type="entry name" value="ATP-DEPENDENT CLP PROTEASE ATP-BINDING SUBUNIT CLPA"/>
    <property type="match status" value="1"/>
</dbReference>
<dbReference type="NCBIfam" id="TIGR02639">
    <property type="entry name" value="ClpA"/>
    <property type="match status" value="1"/>
</dbReference>
<evidence type="ECO:0000256" key="5">
    <source>
        <dbReference type="PROSITE-ProRule" id="PRU01251"/>
    </source>
</evidence>
<dbReference type="Pfam" id="PF17871">
    <property type="entry name" value="AAA_lid_9"/>
    <property type="match status" value="1"/>
</dbReference>
<evidence type="ECO:0000256" key="2">
    <source>
        <dbReference type="ARBA" id="ARBA00022741"/>
    </source>
</evidence>
<dbReference type="InterPro" id="IPR004176">
    <property type="entry name" value="Clp_R_N"/>
</dbReference>
<proteinExistence type="predicted"/>
<evidence type="ECO:0000256" key="6">
    <source>
        <dbReference type="SAM" id="MobiDB-lite"/>
    </source>
</evidence>
<keyword evidence="1 5" id="KW-0677">Repeat</keyword>
<dbReference type="PROSITE" id="PS51903">
    <property type="entry name" value="CLP_R"/>
    <property type="match status" value="1"/>
</dbReference>
<dbReference type="InterPro" id="IPR041546">
    <property type="entry name" value="ClpA/ClpB_AAA_lid"/>
</dbReference>
<dbReference type="CDD" id="cd00009">
    <property type="entry name" value="AAA"/>
    <property type="match status" value="1"/>
</dbReference>
<dbReference type="InterPro" id="IPR028299">
    <property type="entry name" value="ClpA/B_CS2"/>
</dbReference>
<dbReference type="GO" id="GO:0016887">
    <property type="term" value="F:ATP hydrolysis activity"/>
    <property type="evidence" value="ECO:0007669"/>
    <property type="project" value="InterPro"/>
</dbReference>
<evidence type="ECO:0000259" key="7">
    <source>
        <dbReference type="PROSITE" id="PS51903"/>
    </source>
</evidence>
<dbReference type="InterPro" id="IPR003959">
    <property type="entry name" value="ATPase_AAA_core"/>
</dbReference>
<dbReference type="InterPro" id="IPR050130">
    <property type="entry name" value="ClpA_ClpB"/>
</dbReference>
<accession>A0A484HMH3</accession>
<dbReference type="GO" id="GO:0034605">
    <property type="term" value="P:cellular response to heat"/>
    <property type="evidence" value="ECO:0007669"/>
    <property type="project" value="TreeGrafter"/>
</dbReference>
<dbReference type="InterPro" id="IPR001270">
    <property type="entry name" value="ClpA/B"/>
</dbReference>
<name>A0A484HMH3_9BACT</name>
<dbReference type="PANTHER" id="PTHR11638">
    <property type="entry name" value="ATP-DEPENDENT CLP PROTEASE"/>
    <property type="match status" value="1"/>
</dbReference>
<dbReference type="Pfam" id="PF07724">
    <property type="entry name" value="AAA_2"/>
    <property type="match status" value="1"/>
</dbReference>
<dbReference type="CDD" id="cd19499">
    <property type="entry name" value="RecA-like_ClpB_Hsp104-like"/>
    <property type="match status" value="1"/>
</dbReference>
<dbReference type="AlphaFoldDB" id="A0A484HMH3"/>
<protein>
    <submittedName>
        <fullName evidence="8">ATPase and specificity subunit of ClpA-ClpP ATP-dependent serine protease, chaperone activity</fullName>
    </submittedName>
</protein>
<dbReference type="GO" id="GO:0043335">
    <property type="term" value="P:protein unfolding"/>
    <property type="evidence" value="ECO:0007669"/>
    <property type="project" value="InterPro"/>
</dbReference>
<gene>
    <name evidence="8" type="primary">clpA</name>
    <name evidence="8" type="ORF">EPICR_50052</name>
</gene>
<dbReference type="GO" id="GO:0006508">
    <property type="term" value="P:proteolysis"/>
    <property type="evidence" value="ECO:0007669"/>
    <property type="project" value="UniProtKB-KW"/>
</dbReference>
<dbReference type="Pfam" id="PF00004">
    <property type="entry name" value="AAA"/>
    <property type="match status" value="1"/>
</dbReference>
<evidence type="ECO:0000256" key="3">
    <source>
        <dbReference type="ARBA" id="ARBA00022840"/>
    </source>
</evidence>
<evidence type="ECO:0000313" key="8">
    <source>
        <dbReference type="EMBL" id="VEN74776.1"/>
    </source>
</evidence>
<dbReference type="SUPFAM" id="SSF81923">
    <property type="entry name" value="Double Clp-N motif"/>
    <property type="match status" value="1"/>
</dbReference>
<keyword evidence="8" id="KW-0378">Hydrolase</keyword>
<dbReference type="PRINTS" id="PR00300">
    <property type="entry name" value="CLPPROTEASEA"/>
</dbReference>
<sequence length="756" mass="83447">MISRPLSEALGHAVEEARKRRHEYVNVEHIFYAILHDPSGVEIIEACGGDVESLKRALEDFFDRRLDRIPEGEEHSFRQTNGFRRVIQRAVEQVRSAQKSEVEVSDALASILLERESHSVYFLNQEGITRMDVLDYISSAAWGAHFENRRRALNAPPGRTSSPGRRPGSKNSRGDFLADFATELVEKAAAGELDPVIGREAELRRTIHALCRRRKNNPIYVGDPGVGKTALAEGLAGMAARGDLPGPLSGIKIYSLDVGGLVAGTRFRGDFEKRLKGVISQLEGEKNAILFIDEIHSIVGAGAVSGGSLDASNILKPAIASGRLRCVGSTTYEEYKNHFEKDRALARRFEKIEISEPSVSDAYRILKGLRSRYEAHHKIQYTDASLKAAAELSAKHINDRYLPDKAIDVIDEAGARVRISKPHRKKIHPSDVEKTVALMARIPAITVSSSDRKILETLEERLKGVVFGQNKAIESLVMAIKRSRAGLEAPDKPVGSFLFTGPTGVGKTEVATRLAGLLGAPLIRFDMSEYMEKHAVARLIGAPPGYVGFDQGGLLTDGVRKSPHAVLLLDEIEKAHPDLFNILLQVFDHATLTDNNGKKADFRKTLVIMTSNAGSREMTRPSMGFGSNSYDPEFKGKKEVEKIFSPEFRNRLDTVVSFNPLTGAVMERIVDKFIDELNAQLAKKKIVLKTTPAARKWLAKKGYDPVYGARPLAREIQRHIKDPLADDMLFGDLKKGGNVTVDCQNDKLVPAIDDQT</sequence>
<dbReference type="InterPro" id="IPR019489">
    <property type="entry name" value="Clp_ATPase_C"/>
</dbReference>
<dbReference type="Pfam" id="PF10431">
    <property type="entry name" value="ClpB_D2-small"/>
    <property type="match status" value="1"/>
</dbReference>
<keyword evidence="3" id="KW-0067">ATP-binding</keyword>
<feature type="compositionally biased region" description="Low complexity" evidence="6">
    <location>
        <begin position="156"/>
        <end position="166"/>
    </location>
</feature>
<dbReference type="InterPro" id="IPR027417">
    <property type="entry name" value="P-loop_NTPase"/>
</dbReference>
<dbReference type="GO" id="GO:0005737">
    <property type="term" value="C:cytoplasm"/>
    <property type="evidence" value="ECO:0007669"/>
    <property type="project" value="TreeGrafter"/>
</dbReference>
<dbReference type="GO" id="GO:0008233">
    <property type="term" value="F:peptidase activity"/>
    <property type="evidence" value="ECO:0007669"/>
    <property type="project" value="UniProtKB-KW"/>
</dbReference>
<reference evidence="8" key="1">
    <citation type="submission" date="2019-01" db="EMBL/GenBank/DDBJ databases">
        <authorList>
            <consortium name="Genoscope - CEA"/>
            <person name="William W."/>
        </authorList>
    </citation>
    <scope>NUCLEOTIDE SEQUENCE</scope>
    <source>
        <strain evidence="8">CR-1</strain>
    </source>
</reference>
<evidence type="ECO:0000256" key="4">
    <source>
        <dbReference type="ARBA" id="ARBA00023186"/>
    </source>
</evidence>
<dbReference type="Gene3D" id="1.10.1780.10">
    <property type="entry name" value="Clp, N-terminal domain"/>
    <property type="match status" value="1"/>
</dbReference>
<dbReference type="SMART" id="SM00382">
    <property type="entry name" value="AAA"/>
    <property type="match status" value="2"/>
</dbReference>
<feature type="domain" description="Clp R" evidence="7">
    <location>
        <begin position="1"/>
        <end position="143"/>
    </location>
</feature>
<feature type="region of interest" description="Disordered" evidence="6">
    <location>
        <begin position="153"/>
        <end position="173"/>
    </location>
</feature>
<dbReference type="EMBL" id="CAACVI010000045">
    <property type="protein sequence ID" value="VEN74776.1"/>
    <property type="molecule type" value="Genomic_DNA"/>
</dbReference>
<evidence type="ECO:0000256" key="1">
    <source>
        <dbReference type="ARBA" id="ARBA00022737"/>
    </source>
</evidence>
<keyword evidence="8" id="KW-0645">Protease</keyword>
<dbReference type="Gene3D" id="1.10.8.60">
    <property type="match status" value="2"/>
</dbReference>
<keyword evidence="2" id="KW-0547">Nucleotide-binding</keyword>
<organism evidence="8">
    <name type="scientific">uncultured Desulfobacteraceae bacterium</name>
    <dbReference type="NCBI Taxonomy" id="218296"/>
    <lineage>
        <taxon>Bacteria</taxon>
        <taxon>Pseudomonadati</taxon>
        <taxon>Thermodesulfobacteriota</taxon>
        <taxon>Desulfobacteria</taxon>
        <taxon>Desulfobacterales</taxon>
        <taxon>Desulfobacteraceae</taxon>
        <taxon>environmental samples</taxon>
    </lineage>
</organism>
<dbReference type="InterPro" id="IPR003593">
    <property type="entry name" value="AAA+_ATPase"/>
</dbReference>
<dbReference type="Pfam" id="PF02861">
    <property type="entry name" value="Clp_N"/>
    <property type="match status" value="1"/>
</dbReference>
<dbReference type="SUPFAM" id="SSF52540">
    <property type="entry name" value="P-loop containing nucleoside triphosphate hydrolases"/>
    <property type="match status" value="2"/>
</dbReference>
<dbReference type="InterPro" id="IPR036628">
    <property type="entry name" value="Clp_N_dom_sf"/>
</dbReference>
<dbReference type="InterPro" id="IPR013461">
    <property type="entry name" value="ClpA"/>
</dbReference>
<dbReference type="Gene3D" id="3.40.50.300">
    <property type="entry name" value="P-loop containing nucleotide triphosphate hydrolases"/>
    <property type="match status" value="2"/>
</dbReference>
<dbReference type="PROSITE" id="PS00871">
    <property type="entry name" value="CLPAB_2"/>
    <property type="match status" value="1"/>
</dbReference>
<keyword evidence="4" id="KW-0143">Chaperone</keyword>